<dbReference type="Proteomes" id="UP000019109">
    <property type="component" value="Unassembled WGS sequence"/>
</dbReference>
<dbReference type="OrthoDB" id="9781560at2"/>
<evidence type="ECO:0000256" key="1">
    <source>
        <dbReference type="ARBA" id="ARBA00023118"/>
    </source>
</evidence>
<evidence type="ECO:0000313" key="3">
    <source>
        <dbReference type="EMBL" id="GAE87590.1"/>
    </source>
</evidence>
<comment type="caution">
    <text evidence="3">The sequence shown here is derived from an EMBL/GenBank/DDBJ whole genome shotgun (WGS) entry which is preliminary data.</text>
</comment>
<name>W4V292_9FIRM</name>
<reference evidence="3" key="1">
    <citation type="journal article" date="2014" name="Genome Announc.">
        <title>Draft Genome Sequence of Clostridium straminisolvens Strain JCM 21531T, Isolated from a Cellulose-Degrading Bacterial Community.</title>
        <authorList>
            <person name="Yuki M."/>
            <person name="Oshima K."/>
            <person name="Suda W."/>
            <person name="Sakamoto M."/>
            <person name="Kitamura K."/>
            <person name="Iida T."/>
            <person name="Hattori M."/>
            <person name="Ohkuma M."/>
        </authorList>
    </citation>
    <scope>NUCLEOTIDE SEQUENCE [LARGE SCALE GENOMIC DNA]</scope>
    <source>
        <strain evidence="3">JCM 21531</strain>
    </source>
</reference>
<proteinExistence type="predicted"/>
<dbReference type="CDD" id="cd09687">
    <property type="entry name" value="Cas7_I-C"/>
    <property type="match status" value="1"/>
</dbReference>
<dbReference type="InterPro" id="IPR010154">
    <property type="entry name" value="CRISPR-assoc_Cas7/Cst2/DevR"/>
</dbReference>
<dbReference type="AlphaFoldDB" id="W4V292"/>
<protein>
    <submittedName>
        <fullName evidence="3">CRISPR-associated negative autoregulator</fullName>
    </submittedName>
</protein>
<dbReference type="RefSeq" id="WP_038287396.1">
    <property type="nucleotide sequence ID" value="NZ_BAVR01000008.1"/>
</dbReference>
<sequence>MKDAKAITVTYITKATYSSLNGADKEADNIVSIKKIQMNDGKEYPYCSSQAVRRALREQLASMGWELSEATVAKQKKGAASTLCEPSKYIDDDLFGFMNADSSKTVKRTSPVRVSPLVALEAYGGGMDFGTNYMSVKAGGTPNIFETEIHSGYYVGTVLIELDRVGEKSPGDEYELNLSQDEKKKRVKALVDAIQNLWTIGRQSRFLSDVSPKFVAAALLKAKNPIFLECVKIGANGNVDISLVKNTIDDSQKQIIDYSIGERKGFFPQDSEMAVPLGQCFEKIHSWVEEYYKD</sequence>
<dbReference type="NCBIfam" id="TIGR01875">
    <property type="entry name" value="cas_MJ0381"/>
    <property type="match status" value="1"/>
</dbReference>
<evidence type="ECO:0000256" key="2">
    <source>
        <dbReference type="ARBA" id="ARBA00025626"/>
    </source>
</evidence>
<keyword evidence="4" id="KW-1185">Reference proteome</keyword>
<dbReference type="NCBIfam" id="TIGR02585">
    <property type="entry name" value="cas_Cst2_DevR"/>
    <property type="match status" value="1"/>
</dbReference>
<dbReference type="Pfam" id="PF01905">
    <property type="entry name" value="DevR"/>
    <property type="match status" value="1"/>
</dbReference>
<dbReference type="GO" id="GO:0051607">
    <property type="term" value="P:defense response to virus"/>
    <property type="evidence" value="ECO:0007669"/>
    <property type="project" value="UniProtKB-KW"/>
</dbReference>
<gene>
    <name evidence="3" type="ORF">JCM21531_974</name>
</gene>
<dbReference type="EMBL" id="BAVR01000008">
    <property type="protein sequence ID" value="GAE87590.1"/>
    <property type="molecule type" value="Genomic_DNA"/>
</dbReference>
<organism evidence="3 4">
    <name type="scientific">Acetivibrio straminisolvens JCM 21531</name>
    <dbReference type="NCBI Taxonomy" id="1294263"/>
    <lineage>
        <taxon>Bacteria</taxon>
        <taxon>Bacillati</taxon>
        <taxon>Bacillota</taxon>
        <taxon>Clostridia</taxon>
        <taxon>Eubacteriales</taxon>
        <taxon>Oscillospiraceae</taxon>
        <taxon>Acetivibrio</taxon>
    </lineage>
</organism>
<accession>W4V292</accession>
<keyword evidence="1" id="KW-0051">Antiviral defense</keyword>
<dbReference type="STRING" id="1294263.JCM21531_974"/>
<dbReference type="InterPro" id="IPR013414">
    <property type="entry name" value="Cas7/Cst2/DevR_sub_I-B/Tneap"/>
</dbReference>
<evidence type="ECO:0000313" key="4">
    <source>
        <dbReference type="Proteomes" id="UP000019109"/>
    </source>
</evidence>
<comment type="function">
    <text evidence="2">CRISPR (clustered regularly interspaced short palindromic repeat) is an adaptive immune system that provides protection against mobile genetic elements (viruses, transposable elements and conjugative plasmids). CRISPR clusters contain spacers, sequences complementary to antecedent mobile elements, and target invading nucleic acids. CRISPR clusters are transcribed and processed into CRISPR RNA (crRNA).</text>
</comment>